<name>A0A545V1S9_9HYPO</name>
<dbReference type="AlphaFoldDB" id="A0A545V1S9"/>
<dbReference type="PANTHER" id="PTHR33112:SF1">
    <property type="entry name" value="HETEROKARYON INCOMPATIBILITY DOMAIN-CONTAINING PROTEIN"/>
    <property type="match status" value="1"/>
</dbReference>
<evidence type="ECO:0000313" key="2">
    <source>
        <dbReference type="EMBL" id="TQV95685.1"/>
    </source>
</evidence>
<organism evidence="2 3">
    <name type="scientific">Cordyceps javanica</name>
    <dbReference type="NCBI Taxonomy" id="43265"/>
    <lineage>
        <taxon>Eukaryota</taxon>
        <taxon>Fungi</taxon>
        <taxon>Dikarya</taxon>
        <taxon>Ascomycota</taxon>
        <taxon>Pezizomycotina</taxon>
        <taxon>Sordariomycetes</taxon>
        <taxon>Hypocreomycetidae</taxon>
        <taxon>Hypocreales</taxon>
        <taxon>Cordycipitaceae</taxon>
        <taxon>Cordyceps</taxon>
    </lineage>
</organism>
<accession>A0A545V1S9</accession>
<feature type="domain" description="Heterokaryon incompatibility" evidence="1">
    <location>
        <begin position="284"/>
        <end position="422"/>
    </location>
</feature>
<comment type="caution">
    <text evidence="2">The sequence shown here is derived from an EMBL/GenBank/DDBJ whole genome shotgun (WGS) entry which is preliminary data.</text>
</comment>
<dbReference type="EMBL" id="SPUK01000007">
    <property type="protein sequence ID" value="TQV95685.1"/>
    <property type="molecule type" value="Genomic_DNA"/>
</dbReference>
<evidence type="ECO:0000259" key="1">
    <source>
        <dbReference type="Pfam" id="PF06985"/>
    </source>
</evidence>
<sequence length="574" mass="63743">MLGVQQPSEVAAAYTGVCGQVVISATFPFRPEAFYPLRPLFCIRVSIMSAHPGAAMTEQVLDSINKPESGAILEQHQNGCPISREILHRLEIPAVVGVNAVVDAGTVCLSRDDFCAESVHCALCRFVVKERPAGTNSASQISVHFILDECTNIRLRRWIYPQAKTQTPPLTCWGTLNLMIALVDEATWFKKAVSSRLKALYVSEGEHRELPVLRLWKYQTVNRNPPEPKPDTLTYIVKQAKQWSSHCDARHEVCRSLSSNFTPPISLIDCKQHCLVHGLQGMRYVALSYVWGKTGRDFNLPERRYGVPLDGLPRTISDAIAVAKSLEYDFLWVDMICIDQRSNEDKLRQMAIMDQIYRSADLTIIVAAGSDCGNGIPGVSEMPRPPRTSSTIGNTMLVEEKVDAIDEVKASIWRSRGWTLQEGLLSRRRLVFTDCQMLFSCLSGQETEPREGPEFSDNVGDMVWNAESDGSSPSASTIMAQSQKDKFWDTSVLRQTAPLVPLSLNTKMATLTMDFQLLWQSCSKATRECISHSSQISCMLSGPSATSLLKESPPCFISVAFHSFAAMRKSLPGL</sequence>
<gene>
    <name evidence="2" type="ORF">IF1G_05514</name>
</gene>
<dbReference type="PANTHER" id="PTHR33112">
    <property type="entry name" value="DOMAIN PROTEIN, PUTATIVE-RELATED"/>
    <property type="match status" value="1"/>
</dbReference>
<reference evidence="2 3" key="1">
    <citation type="journal article" date="2019" name="Appl. Microbiol. Biotechnol.">
        <title>Genome sequence of Isaria javanica and comparative genome analysis insights into family S53 peptidase evolution in fungal entomopathogens.</title>
        <authorList>
            <person name="Lin R."/>
            <person name="Zhang X."/>
            <person name="Xin B."/>
            <person name="Zou M."/>
            <person name="Gao Y."/>
            <person name="Qin F."/>
            <person name="Hu Q."/>
            <person name="Xie B."/>
            <person name="Cheng X."/>
        </authorList>
    </citation>
    <scope>NUCLEOTIDE SEQUENCE [LARGE SCALE GENOMIC DNA]</scope>
    <source>
        <strain evidence="2 3">IJ1G</strain>
    </source>
</reference>
<keyword evidence="3" id="KW-1185">Reference proteome</keyword>
<protein>
    <submittedName>
        <fullName evidence="2">Heterokaryon incompatibility protein (HET) domain-containing protein</fullName>
    </submittedName>
</protein>
<dbReference type="InterPro" id="IPR010730">
    <property type="entry name" value="HET"/>
</dbReference>
<dbReference type="STRING" id="43265.A0A545V1S9"/>
<proteinExistence type="predicted"/>
<dbReference type="Pfam" id="PF06985">
    <property type="entry name" value="HET"/>
    <property type="match status" value="1"/>
</dbReference>
<evidence type="ECO:0000313" key="3">
    <source>
        <dbReference type="Proteomes" id="UP000315783"/>
    </source>
</evidence>
<dbReference type="Proteomes" id="UP000315783">
    <property type="component" value="Unassembled WGS sequence"/>
</dbReference>